<dbReference type="InterPro" id="IPR036515">
    <property type="entry name" value="Transposase_17_sf"/>
</dbReference>
<dbReference type="InterPro" id="IPR002686">
    <property type="entry name" value="Transposase_17"/>
</dbReference>
<dbReference type="OrthoDB" id="9788881at2"/>
<dbReference type="SMART" id="SM01321">
    <property type="entry name" value="Y1_Tnp"/>
    <property type="match status" value="1"/>
</dbReference>
<evidence type="ECO:0000313" key="3">
    <source>
        <dbReference type="Proteomes" id="UP000005435"/>
    </source>
</evidence>
<dbReference type="Pfam" id="PF01797">
    <property type="entry name" value="Y1_Tnp"/>
    <property type="match status" value="1"/>
</dbReference>
<organism evidence="2 3">
    <name type="scientific">Acetivibrio clariflavus (strain DSM 19732 / NBRC 101661 / EBR45)</name>
    <name type="common">Clostridium clariflavum</name>
    <dbReference type="NCBI Taxonomy" id="720554"/>
    <lineage>
        <taxon>Bacteria</taxon>
        <taxon>Bacillati</taxon>
        <taxon>Bacillota</taxon>
        <taxon>Clostridia</taxon>
        <taxon>Eubacteriales</taxon>
        <taxon>Oscillospiraceae</taxon>
        <taxon>Acetivibrio</taxon>
    </lineage>
</organism>
<dbReference type="eggNOG" id="COG1943">
    <property type="taxonomic scope" value="Bacteria"/>
</dbReference>
<sequence>MPRSARVKSKTNIYHVMIRGINQQNIFVDDADNEKFIVTFAKYQKESAHELYAYCLMGNHVHLLIKEGNEPLGNTMRRIGASYVYWYNWQYGRKGHLFQDRYKSEPVQDETYFLTVLRYIHQNPLKAGLVKNIDEYKWSSFNEYIGKAKFVNTDYALAMFSENRETAIKKFKEFNMAVNDDKCLEITPERKTVSDKEIRQLVLEKYNIELATLHNEEPKTQIEILKYLKKIEGSSLRQLARLTGFTVNKIYRA</sequence>
<dbReference type="STRING" id="720554.Clocl_0869"/>
<dbReference type="RefSeq" id="WP_014254180.1">
    <property type="nucleotide sequence ID" value="NC_016627.1"/>
</dbReference>
<evidence type="ECO:0000313" key="2">
    <source>
        <dbReference type="EMBL" id="AEV67555.1"/>
    </source>
</evidence>
<dbReference type="PANTHER" id="PTHR34322">
    <property type="entry name" value="TRANSPOSASE, Y1_TNP DOMAIN-CONTAINING"/>
    <property type="match status" value="1"/>
</dbReference>
<dbReference type="Gene3D" id="3.30.70.1290">
    <property type="entry name" value="Transposase IS200-like"/>
    <property type="match status" value="1"/>
</dbReference>
<gene>
    <name evidence="2" type="ordered locus">Clocl_0869</name>
</gene>
<accession>G8LWC9</accession>
<dbReference type="Proteomes" id="UP000005435">
    <property type="component" value="Chromosome"/>
</dbReference>
<reference evidence="3" key="1">
    <citation type="submission" date="2011-12" db="EMBL/GenBank/DDBJ databases">
        <title>Complete sequence of Clostridium clariflavum DSM 19732.</title>
        <authorList>
            <consortium name="US DOE Joint Genome Institute"/>
            <person name="Lucas S."/>
            <person name="Han J."/>
            <person name="Lapidus A."/>
            <person name="Cheng J.-F."/>
            <person name="Goodwin L."/>
            <person name="Pitluck S."/>
            <person name="Peters L."/>
            <person name="Teshima H."/>
            <person name="Detter J.C."/>
            <person name="Han C."/>
            <person name="Tapia R."/>
            <person name="Land M."/>
            <person name="Hauser L."/>
            <person name="Kyrpides N."/>
            <person name="Ivanova N."/>
            <person name="Pagani I."/>
            <person name="Kitzmiller T."/>
            <person name="Lynd L."/>
            <person name="Izquierdo J."/>
            <person name="Woyke T."/>
        </authorList>
    </citation>
    <scope>NUCLEOTIDE SEQUENCE [LARGE SCALE GENOMIC DNA]</scope>
    <source>
        <strain evidence="3">DSM 19732 / NBRC 101661 / EBR45</strain>
    </source>
</reference>
<dbReference type="GO" id="GO:0004803">
    <property type="term" value="F:transposase activity"/>
    <property type="evidence" value="ECO:0007669"/>
    <property type="project" value="InterPro"/>
</dbReference>
<protein>
    <submittedName>
        <fullName evidence="2">Transposase</fullName>
    </submittedName>
</protein>
<proteinExistence type="predicted"/>
<keyword evidence="3" id="KW-1185">Reference proteome</keyword>
<feature type="domain" description="Transposase IS200-like" evidence="1">
    <location>
        <begin position="10"/>
        <end position="123"/>
    </location>
</feature>
<dbReference type="GO" id="GO:0006313">
    <property type="term" value="P:DNA transposition"/>
    <property type="evidence" value="ECO:0007669"/>
    <property type="project" value="InterPro"/>
</dbReference>
<evidence type="ECO:0000259" key="1">
    <source>
        <dbReference type="SMART" id="SM01321"/>
    </source>
</evidence>
<name>G8LWC9_ACECE</name>
<dbReference type="SUPFAM" id="SSF143422">
    <property type="entry name" value="Transposase IS200-like"/>
    <property type="match status" value="1"/>
</dbReference>
<dbReference type="PANTHER" id="PTHR34322:SF2">
    <property type="entry name" value="TRANSPOSASE IS200-LIKE DOMAIN-CONTAINING PROTEIN"/>
    <property type="match status" value="1"/>
</dbReference>
<reference evidence="2 3" key="2">
    <citation type="journal article" date="2012" name="Stand. Genomic Sci.">
        <title>Complete Genome Sequence of Clostridium clariflavum DSM 19732.</title>
        <authorList>
            <person name="Izquierdo J.A."/>
            <person name="Goodwin L."/>
            <person name="Davenport K.W."/>
            <person name="Teshima H."/>
            <person name="Bruce D."/>
            <person name="Detter C."/>
            <person name="Tapia R."/>
            <person name="Han S."/>
            <person name="Land M."/>
            <person name="Hauser L."/>
            <person name="Jeffries C.D."/>
            <person name="Han J."/>
            <person name="Pitluck S."/>
            <person name="Nolan M."/>
            <person name="Chen A."/>
            <person name="Huntemann M."/>
            <person name="Mavromatis K."/>
            <person name="Mikhailova N."/>
            <person name="Liolios K."/>
            <person name="Woyke T."/>
            <person name="Lynd L.R."/>
        </authorList>
    </citation>
    <scope>NUCLEOTIDE SEQUENCE [LARGE SCALE GENOMIC DNA]</scope>
    <source>
        <strain evidence="3">DSM 19732 / NBRC 101661 / EBR45</strain>
    </source>
</reference>
<dbReference type="EMBL" id="CP003065">
    <property type="protein sequence ID" value="AEV67555.1"/>
    <property type="molecule type" value="Genomic_DNA"/>
</dbReference>
<dbReference type="HOGENOM" id="CLU_068226_0_2_9"/>
<dbReference type="GO" id="GO:0003677">
    <property type="term" value="F:DNA binding"/>
    <property type="evidence" value="ECO:0007669"/>
    <property type="project" value="InterPro"/>
</dbReference>
<dbReference type="AlphaFoldDB" id="G8LWC9"/>
<dbReference type="KEGG" id="ccl:Clocl_0869"/>